<dbReference type="GO" id="GO:0005975">
    <property type="term" value="P:carbohydrate metabolic process"/>
    <property type="evidence" value="ECO:0007669"/>
    <property type="project" value="InterPro"/>
</dbReference>
<evidence type="ECO:0008006" key="6">
    <source>
        <dbReference type="Google" id="ProtNLM"/>
    </source>
</evidence>
<dbReference type="InterPro" id="IPR049046">
    <property type="entry name" value="Beta-AFase-like_GH127_middle"/>
</dbReference>
<name>A0A3R9MSN5_9BACT</name>
<gene>
    <name evidence="4" type="ORF">EI291_14825</name>
</gene>
<dbReference type="AlphaFoldDB" id="A0A3R9MSN5"/>
<protein>
    <recommendedName>
        <fullName evidence="6">Glycoside hydrolase family 127 protein</fullName>
    </recommendedName>
</protein>
<dbReference type="Proteomes" id="UP000273500">
    <property type="component" value="Unassembled WGS sequence"/>
</dbReference>
<feature type="domain" description="Non-reducing end beta-L-arabinofuranosidase-like GH127 middle" evidence="3">
    <location>
        <begin position="484"/>
        <end position="576"/>
    </location>
</feature>
<dbReference type="PANTHER" id="PTHR43465:SF2">
    <property type="entry name" value="DUF1680 DOMAIN PROTEIN (AFU_ORTHOLOGUE AFUA_1G08910)"/>
    <property type="match status" value="1"/>
</dbReference>
<dbReference type="Pfam" id="PF07944">
    <property type="entry name" value="Beta-AFase-like_GH127_cat"/>
    <property type="match status" value="1"/>
</dbReference>
<evidence type="ECO:0000313" key="4">
    <source>
        <dbReference type="EMBL" id="RSK47529.1"/>
    </source>
</evidence>
<accession>A0A3R9MSN5</accession>
<dbReference type="SUPFAM" id="SSF48208">
    <property type="entry name" value="Six-hairpin glycosidases"/>
    <property type="match status" value="1"/>
</dbReference>
<dbReference type="InterPro" id="IPR008928">
    <property type="entry name" value="6-hairpin_glycosidase_sf"/>
</dbReference>
<dbReference type="EMBL" id="RWIT01000008">
    <property type="protein sequence ID" value="RSK47529.1"/>
    <property type="molecule type" value="Genomic_DNA"/>
</dbReference>
<evidence type="ECO:0000259" key="3">
    <source>
        <dbReference type="Pfam" id="PF20736"/>
    </source>
</evidence>
<reference evidence="4 5" key="1">
    <citation type="submission" date="2018-12" db="EMBL/GenBank/DDBJ databases">
        <authorList>
            <person name="Feng G."/>
            <person name="Zhu H."/>
        </authorList>
    </citation>
    <scope>NUCLEOTIDE SEQUENCE [LARGE SCALE GENOMIC DNA]</scope>
    <source>
        <strain evidence="4 5">KCTC 12533</strain>
    </source>
</reference>
<proteinExistence type="predicted"/>
<dbReference type="InterPro" id="IPR012878">
    <property type="entry name" value="Beta-AFase-like_GH127_cat"/>
</dbReference>
<feature type="signal peptide" evidence="1">
    <location>
        <begin position="1"/>
        <end position="36"/>
    </location>
</feature>
<feature type="chain" id="PRO_5018666655" description="Glycoside hydrolase family 127 protein" evidence="1">
    <location>
        <begin position="37"/>
        <end position="695"/>
    </location>
</feature>
<evidence type="ECO:0000313" key="5">
    <source>
        <dbReference type="Proteomes" id="UP000273500"/>
    </source>
</evidence>
<dbReference type="InterPro" id="IPR049174">
    <property type="entry name" value="Beta-AFase-like"/>
</dbReference>
<organism evidence="4 5">
    <name type="scientific">Hymenobacter rigui</name>
    <dbReference type="NCBI Taxonomy" id="334424"/>
    <lineage>
        <taxon>Bacteria</taxon>
        <taxon>Pseudomonadati</taxon>
        <taxon>Bacteroidota</taxon>
        <taxon>Cytophagia</taxon>
        <taxon>Cytophagales</taxon>
        <taxon>Hymenobacteraceae</taxon>
        <taxon>Hymenobacter</taxon>
    </lineage>
</organism>
<sequence>MSPGAGSPARFAFFPPMKHLLMLTACCLTAAAPAAAQPTPGSAAPVPATAFQMVQPRPAAFEPLWFGEVKPTGWLLAQMRHDLQHGFVGQLDALVPDLITRDDIYGRDRLTTAVKSKSVGAISAPSPADVQYLWWNSETQSNWWDGFVRTALLTDDAPALARARQYVKRILATQDPDGYLGIYAPDLRFHFTGENGELWAQATLLRGLLGYYETTRDARVLRAVERAVAVTMRAYPVRQSAPFAAASGGVAHGLTFTDTLERLYQLTGQQRYRDYALWLYEDFSTRPATEADAQLGHLLDPDYRFQAHGAHTYEHLRTVVQAAYNSGNPVLQAGLQGYLAKLDACLAPSGGPIGDEWIAGRTASAAATGYEYCSIHELTDSYALLLQRSGNTRWADRLEWLTFNAGQGARYPGGSAIAYLKTDNSFSMTGPLHPGDAPVGKDPQTRYKYSPVHQDVAVCCVPNAGRLYPYYTRTMWLRTPEGGLLAALYGPCEVRTTVQNTPVHLVEETAYPLELTGTITVSADKPTAFDVVLRQPAWAGRLRVKVPAGATVREADGLVYIRKIWGQQERIRFELPAAVQQHTDAQGDAYFSHGPLVYALPLPGTPTATKAYPVPGFQDVQLTSTAPADFTLPTRSGAFRPVPAPAGLIGWDHTPRLRGTVQAPGSARTVPVELLPMGSTALRRVTFARPAAYRP</sequence>
<keyword evidence="1" id="KW-0732">Signal</keyword>
<comment type="caution">
    <text evidence="4">The sequence shown here is derived from an EMBL/GenBank/DDBJ whole genome shotgun (WGS) entry which is preliminary data.</text>
</comment>
<evidence type="ECO:0000259" key="2">
    <source>
        <dbReference type="Pfam" id="PF07944"/>
    </source>
</evidence>
<feature type="domain" description="Non-reducing end beta-L-arabinofuranosidase-like GH127 catalytic" evidence="2">
    <location>
        <begin position="142"/>
        <end position="295"/>
    </location>
</feature>
<dbReference type="OrthoDB" id="9757939at2"/>
<keyword evidence="5" id="KW-1185">Reference proteome</keyword>
<dbReference type="Pfam" id="PF20736">
    <property type="entry name" value="Glyco_hydro127M"/>
    <property type="match status" value="1"/>
</dbReference>
<evidence type="ECO:0000256" key="1">
    <source>
        <dbReference type="SAM" id="SignalP"/>
    </source>
</evidence>
<dbReference type="PANTHER" id="PTHR43465">
    <property type="entry name" value="DUF1680 DOMAIN PROTEIN (AFU_ORTHOLOGUE AFUA_1G08910)"/>
    <property type="match status" value="1"/>
</dbReference>